<evidence type="ECO:0000256" key="3">
    <source>
        <dbReference type="ARBA" id="ARBA00022692"/>
    </source>
</evidence>
<evidence type="ECO:0000313" key="11">
    <source>
        <dbReference type="EMBL" id="CAH3103640.1"/>
    </source>
</evidence>
<evidence type="ECO:0000256" key="7">
    <source>
        <dbReference type="ARBA" id="ARBA00023170"/>
    </source>
</evidence>
<keyword evidence="12" id="KW-1185">Reference proteome</keyword>
<dbReference type="PROSITE" id="PS50262">
    <property type="entry name" value="G_PROTEIN_RECEP_F1_2"/>
    <property type="match status" value="1"/>
</dbReference>
<accession>A0ABN8NC37</accession>
<keyword evidence="5" id="KW-0297">G-protein coupled receptor</keyword>
<feature type="transmembrane region" description="Helical" evidence="9">
    <location>
        <begin position="154"/>
        <end position="176"/>
    </location>
</feature>
<comment type="caution">
    <text evidence="11">The sequence shown here is derived from an EMBL/GenBank/DDBJ whole genome shotgun (WGS) entry which is preliminary data.</text>
</comment>
<feature type="domain" description="G-protein coupled receptors family 1 profile" evidence="10">
    <location>
        <begin position="52"/>
        <end position="243"/>
    </location>
</feature>
<dbReference type="SUPFAM" id="SSF81321">
    <property type="entry name" value="Family A G protein-coupled receptor-like"/>
    <property type="match status" value="1"/>
</dbReference>
<name>A0ABN8NC37_9CNID</name>
<reference evidence="11 12" key="1">
    <citation type="submission" date="2022-05" db="EMBL/GenBank/DDBJ databases">
        <authorList>
            <consortium name="Genoscope - CEA"/>
            <person name="William W."/>
        </authorList>
    </citation>
    <scope>NUCLEOTIDE SEQUENCE [LARGE SCALE GENOMIC DNA]</scope>
</reference>
<sequence>MGLHQHYCCSLIHIATLRHKCAKKIMEVEDFSSITIFTLVILSLLTIFAVLGNGFVLGILARFKKLRTFANILIANLALVDFSNALFNGPIYLLWGVLKVKWFTGKTLAIMSIFASRFFFLLNVVSMLVLLGNAFLAIALNLKYFTLKTKEKALAIVLGVWMVCVTSAVISLYPHLDTDLQDASVSTYRRSFMNQSTVLFTVIGASFIVTAIVLGVMAYCAIQLRKRQRKRLNLPRLQSDARQ</sequence>
<comment type="subcellular location">
    <subcellularLocation>
        <location evidence="1">Cell membrane</location>
        <topology evidence="1">Multi-pass membrane protein</topology>
    </subcellularLocation>
</comment>
<dbReference type="EMBL" id="CALNXK010000016">
    <property type="protein sequence ID" value="CAH3103640.1"/>
    <property type="molecule type" value="Genomic_DNA"/>
</dbReference>
<organism evidence="11 12">
    <name type="scientific">Porites lobata</name>
    <dbReference type="NCBI Taxonomy" id="104759"/>
    <lineage>
        <taxon>Eukaryota</taxon>
        <taxon>Metazoa</taxon>
        <taxon>Cnidaria</taxon>
        <taxon>Anthozoa</taxon>
        <taxon>Hexacorallia</taxon>
        <taxon>Scleractinia</taxon>
        <taxon>Fungiina</taxon>
        <taxon>Poritidae</taxon>
        <taxon>Porites</taxon>
    </lineage>
</organism>
<keyword evidence="2" id="KW-1003">Cell membrane</keyword>
<feature type="transmembrane region" description="Helical" evidence="9">
    <location>
        <begin position="73"/>
        <end position="98"/>
    </location>
</feature>
<evidence type="ECO:0000256" key="5">
    <source>
        <dbReference type="ARBA" id="ARBA00023040"/>
    </source>
</evidence>
<feature type="transmembrane region" description="Helical" evidence="9">
    <location>
        <begin position="196"/>
        <end position="222"/>
    </location>
</feature>
<keyword evidence="6 9" id="KW-0472">Membrane</keyword>
<evidence type="ECO:0000256" key="1">
    <source>
        <dbReference type="ARBA" id="ARBA00004651"/>
    </source>
</evidence>
<dbReference type="InterPro" id="IPR000276">
    <property type="entry name" value="GPCR_Rhodpsn"/>
</dbReference>
<gene>
    <name evidence="11" type="ORF">PLOB_00011344</name>
</gene>
<dbReference type="PANTHER" id="PTHR24248">
    <property type="entry name" value="ADRENERGIC RECEPTOR-RELATED G-PROTEIN COUPLED RECEPTOR"/>
    <property type="match status" value="1"/>
</dbReference>
<evidence type="ECO:0000256" key="8">
    <source>
        <dbReference type="ARBA" id="ARBA00023224"/>
    </source>
</evidence>
<dbReference type="CDD" id="cd00637">
    <property type="entry name" value="7tm_classA_rhodopsin-like"/>
    <property type="match status" value="1"/>
</dbReference>
<protein>
    <recommendedName>
        <fullName evidence="10">G-protein coupled receptors family 1 profile domain-containing protein</fullName>
    </recommendedName>
</protein>
<keyword evidence="7" id="KW-0675">Receptor</keyword>
<feature type="transmembrane region" description="Helical" evidence="9">
    <location>
        <begin position="118"/>
        <end position="142"/>
    </location>
</feature>
<dbReference type="InterPro" id="IPR017452">
    <property type="entry name" value="GPCR_Rhodpsn_7TM"/>
</dbReference>
<evidence type="ECO:0000259" key="10">
    <source>
        <dbReference type="PROSITE" id="PS50262"/>
    </source>
</evidence>
<evidence type="ECO:0000256" key="2">
    <source>
        <dbReference type="ARBA" id="ARBA00022475"/>
    </source>
</evidence>
<keyword evidence="3 9" id="KW-0812">Transmembrane</keyword>
<evidence type="ECO:0000313" key="12">
    <source>
        <dbReference type="Proteomes" id="UP001159405"/>
    </source>
</evidence>
<proteinExistence type="predicted"/>
<evidence type="ECO:0000256" key="4">
    <source>
        <dbReference type="ARBA" id="ARBA00022989"/>
    </source>
</evidence>
<keyword evidence="4 9" id="KW-1133">Transmembrane helix</keyword>
<dbReference type="Gene3D" id="1.20.1070.10">
    <property type="entry name" value="Rhodopsin 7-helix transmembrane proteins"/>
    <property type="match status" value="1"/>
</dbReference>
<dbReference type="Pfam" id="PF00001">
    <property type="entry name" value="7tm_1"/>
    <property type="match status" value="1"/>
</dbReference>
<evidence type="ECO:0000256" key="9">
    <source>
        <dbReference type="SAM" id="Phobius"/>
    </source>
</evidence>
<evidence type="ECO:0000256" key="6">
    <source>
        <dbReference type="ARBA" id="ARBA00023136"/>
    </source>
</evidence>
<dbReference type="Proteomes" id="UP001159405">
    <property type="component" value="Unassembled WGS sequence"/>
</dbReference>
<keyword evidence="8" id="KW-0807">Transducer</keyword>
<dbReference type="PRINTS" id="PR00237">
    <property type="entry name" value="GPCRRHODOPSN"/>
</dbReference>
<feature type="transmembrane region" description="Helical" evidence="9">
    <location>
        <begin position="34"/>
        <end position="61"/>
    </location>
</feature>